<keyword evidence="3" id="KW-1185">Reference proteome</keyword>
<sequence length="251" mass="25967">MTRQVFRLDVFGKSHVGRVRSLNEDRCFADAAAGVFAVADGMGGHRGGDLASAAIVERLATVGIATTAADLRARVEARLDAANDAILDLATAAGATIGSTVVVLLLFAEHFACLWAGDSRAYRLSRGLFARITRDHSKLQELLDAGLIAQHEAATYPGRNVITRAVGVSAAFAVERTSDVVRPGDVFLLCSDGLTNHVGDAEIAAILARPGAREAAEALVAAALSRGGSDNVTALVLRCLPPPRGTGAGNG</sequence>
<dbReference type="PROSITE" id="PS51746">
    <property type="entry name" value="PPM_2"/>
    <property type="match status" value="1"/>
</dbReference>
<reference evidence="2 3" key="1">
    <citation type="submission" date="2021-03" db="EMBL/GenBank/DDBJ databases">
        <title>Whole genome sequence of Jiella sp. MQZ13P-4.</title>
        <authorList>
            <person name="Tuo L."/>
        </authorList>
    </citation>
    <scope>NUCLEOTIDE SEQUENCE [LARGE SCALE GENOMIC DNA]</scope>
    <source>
        <strain evidence="2 3">MQZ13P-4</strain>
    </source>
</reference>
<evidence type="ECO:0000313" key="3">
    <source>
        <dbReference type="Proteomes" id="UP000664288"/>
    </source>
</evidence>
<dbReference type="EMBL" id="JAFMPY010000010">
    <property type="protein sequence ID" value="MBO0904361.1"/>
    <property type="molecule type" value="Genomic_DNA"/>
</dbReference>
<dbReference type="InterPro" id="IPR015655">
    <property type="entry name" value="PP2C"/>
</dbReference>
<feature type="domain" description="PPM-type phosphatase" evidence="1">
    <location>
        <begin position="7"/>
        <end position="239"/>
    </location>
</feature>
<dbReference type="Proteomes" id="UP000664288">
    <property type="component" value="Unassembled WGS sequence"/>
</dbReference>
<organism evidence="2 3">
    <name type="scientific">Jiella sonneratiae</name>
    <dbReference type="NCBI Taxonomy" id="2816856"/>
    <lineage>
        <taxon>Bacteria</taxon>
        <taxon>Pseudomonadati</taxon>
        <taxon>Pseudomonadota</taxon>
        <taxon>Alphaproteobacteria</taxon>
        <taxon>Hyphomicrobiales</taxon>
        <taxon>Aurantimonadaceae</taxon>
        <taxon>Jiella</taxon>
    </lineage>
</organism>
<protein>
    <submittedName>
        <fullName evidence="2">Serine/threonine-protein phosphatase</fullName>
    </submittedName>
</protein>
<name>A0ABS3J6Z1_9HYPH</name>
<dbReference type="SMART" id="SM00332">
    <property type="entry name" value="PP2Cc"/>
    <property type="match status" value="1"/>
</dbReference>
<dbReference type="SMART" id="SM00331">
    <property type="entry name" value="PP2C_SIG"/>
    <property type="match status" value="1"/>
</dbReference>
<dbReference type="InterPro" id="IPR036457">
    <property type="entry name" value="PPM-type-like_dom_sf"/>
</dbReference>
<evidence type="ECO:0000313" key="2">
    <source>
        <dbReference type="EMBL" id="MBO0904361.1"/>
    </source>
</evidence>
<evidence type="ECO:0000259" key="1">
    <source>
        <dbReference type="PROSITE" id="PS51746"/>
    </source>
</evidence>
<accession>A0ABS3J6Z1</accession>
<proteinExistence type="predicted"/>
<dbReference type="Gene3D" id="3.60.40.10">
    <property type="entry name" value="PPM-type phosphatase domain"/>
    <property type="match status" value="1"/>
</dbReference>
<gene>
    <name evidence="2" type="ORF">J1C47_11975</name>
</gene>
<dbReference type="InterPro" id="IPR001932">
    <property type="entry name" value="PPM-type_phosphatase-like_dom"/>
</dbReference>
<dbReference type="Pfam" id="PF13672">
    <property type="entry name" value="PP2C_2"/>
    <property type="match status" value="1"/>
</dbReference>
<comment type="caution">
    <text evidence="2">The sequence shown here is derived from an EMBL/GenBank/DDBJ whole genome shotgun (WGS) entry which is preliminary data.</text>
</comment>
<dbReference type="SUPFAM" id="SSF81606">
    <property type="entry name" value="PP2C-like"/>
    <property type="match status" value="1"/>
</dbReference>
<dbReference type="PANTHER" id="PTHR47992">
    <property type="entry name" value="PROTEIN PHOSPHATASE"/>
    <property type="match status" value="1"/>
</dbReference>
<dbReference type="CDD" id="cd00143">
    <property type="entry name" value="PP2Cc"/>
    <property type="match status" value="1"/>
</dbReference>